<feature type="coiled-coil region" evidence="1">
    <location>
        <begin position="248"/>
        <end position="282"/>
    </location>
</feature>
<evidence type="ECO:0000313" key="5">
    <source>
        <dbReference type="Proteomes" id="UP000824044"/>
    </source>
</evidence>
<keyword evidence="3" id="KW-1133">Transmembrane helix</keyword>
<keyword evidence="3" id="KW-0472">Membrane</keyword>
<reference evidence="4" key="1">
    <citation type="journal article" date="2021" name="PeerJ">
        <title>Extensive microbial diversity within the chicken gut microbiome revealed by metagenomics and culture.</title>
        <authorList>
            <person name="Gilroy R."/>
            <person name="Ravi A."/>
            <person name="Getino M."/>
            <person name="Pursley I."/>
            <person name="Horton D.L."/>
            <person name="Alikhan N.F."/>
            <person name="Baker D."/>
            <person name="Gharbi K."/>
            <person name="Hall N."/>
            <person name="Watson M."/>
            <person name="Adriaenssens E.M."/>
            <person name="Foster-Nyarko E."/>
            <person name="Jarju S."/>
            <person name="Secka A."/>
            <person name="Antonio M."/>
            <person name="Oren A."/>
            <person name="Chaudhuri R.R."/>
            <person name="La Ragione R."/>
            <person name="Hildebrand F."/>
            <person name="Pallen M.J."/>
        </authorList>
    </citation>
    <scope>NUCLEOTIDE SEQUENCE</scope>
    <source>
        <strain evidence="4">CHK33-5263</strain>
    </source>
</reference>
<protein>
    <submittedName>
        <fullName evidence="4">Uncharacterized protein</fullName>
    </submittedName>
</protein>
<evidence type="ECO:0000313" key="4">
    <source>
        <dbReference type="EMBL" id="HIZ24046.1"/>
    </source>
</evidence>
<keyword evidence="3" id="KW-0812">Transmembrane</keyword>
<dbReference type="AlphaFoldDB" id="A0A9D2IUT2"/>
<organism evidence="4 5">
    <name type="scientific">Candidatus Gallimonas intestinigallinarum</name>
    <dbReference type="NCBI Taxonomy" id="2838604"/>
    <lineage>
        <taxon>Bacteria</taxon>
        <taxon>Bacillati</taxon>
        <taxon>Bacillota</taxon>
        <taxon>Clostridia</taxon>
        <taxon>Candidatus Gallimonas</taxon>
    </lineage>
</organism>
<evidence type="ECO:0000256" key="1">
    <source>
        <dbReference type="SAM" id="Coils"/>
    </source>
</evidence>
<evidence type="ECO:0000256" key="3">
    <source>
        <dbReference type="SAM" id="Phobius"/>
    </source>
</evidence>
<feature type="region of interest" description="Disordered" evidence="2">
    <location>
        <begin position="1"/>
        <end position="30"/>
    </location>
</feature>
<evidence type="ECO:0000256" key="2">
    <source>
        <dbReference type="SAM" id="MobiDB-lite"/>
    </source>
</evidence>
<proteinExistence type="predicted"/>
<feature type="compositionally biased region" description="Basic and acidic residues" evidence="2">
    <location>
        <begin position="10"/>
        <end position="30"/>
    </location>
</feature>
<keyword evidence="1" id="KW-0175">Coiled coil</keyword>
<sequence length="298" mass="32893">MAYAAITQEKATRREERHVTPEEREHTKNISENYRKLLFDEEDTEKVVEHYTHPSYPIAHAPSASTATIERRVAPAPQPQPAYRPAEQPQIRPAHISAAPVTPAQDYSSNTARRLADYVAYEPAKTGKHLLFDNITYKDYEIVEKPQASATVAAPARPAAPAYAPTAAPVYAPARPAAPVYAPAEEDALPTQRTMDTLRHAAARADFAEESETNILSMLSTRAKVAICAIAAAIVLAIVLICVNTGILNAANAEIYVKEAELQNLQETYTQMQEEIDYLMSDEYIDSWAEQNGMVRGD</sequence>
<dbReference type="Proteomes" id="UP000824044">
    <property type="component" value="Unassembled WGS sequence"/>
</dbReference>
<dbReference type="EMBL" id="DXBS01000023">
    <property type="protein sequence ID" value="HIZ24046.1"/>
    <property type="molecule type" value="Genomic_DNA"/>
</dbReference>
<reference evidence="4" key="2">
    <citation type="submission" date="2021-04" db="EMBL/GenBank/DDBJ databases">
        <authorList>
            <person name="Gilroy R."/>
        </authorList>
    </citation>
    <scope>NUCLEOTIDE SEQUENCE</scope>
    <source>
        <strain evidence="4">CHK33-5263</strain>
    </source>
</reference>
<comment type="caution">
    <text evidence="4">The sequence shown here is derived from an EMBL/GenBank/DDBJ whole genome shotgun (WGS) entry which is preliminary data.</text>
</comment>
<feature type="transmembrane region" description="Helical" evidence="3">
    <location>
        <begin position="225"/>
        <end position="248"/>
    </location>
</feature>
<name>A0A9D2IUT2_9FIRM</name>
<accession>A0A9D2IUT2</accession>
<gene>
    <name evidence="4" type="ORF">H9812_01010</name>
</gene>